<evidence type="ECO:0000313" key="3">
    <source>
        <dbReference type="Proteomes" id="UP000177960"/>
    </source>
</evidence>
<feature type="transmembrane region" description="Helical" evidence="1">
    <location>
        <begin position="60"/>
        <end position="82"/>
    </location>
</feature>
<sequence>MQFQVPQFIETEDRIIGPLTLKQFLYIAAGGGLSFALFFTLQTFLWLLVTVIIFTVSLSFAFIKINGQSFFTVAVAAFNFYWHPRFYLWQREEKAIEMPKISATTAKTAQIKSRLDNLWEQLKTSKNPLPKREKAIKPSILEQIKSKEERFEIMRKITGEKEIAKRIDYR</sequence>
<name>A0A1G1ZHQ9_9BACT</name>
<keyword evidence="1" id="KW-0472">Membrane</keyword>
<gene>
    <name evidence="2" type="ORF">A3B92_04260</name>
</gene>
<organism evidence="2 3">
    <name type="scientific">Candidatus Harrisonbacteria bacterium RIFCSPHIGHO2_02_FULL_42_16</name>
    <dbReference type="NCBI Taxonomy" id="1798404"/>
    <lineage>
        <taxon>Bacteria</taxon>
        <taxon>Candidatus Harrisoniibacteriota</taxon>
    </lineage>
</organism>
<dbReference type="Proteomes" id="UP000177960">
    <property type="component" value="Unassembled WGS sequence"/>
</dbReference>
<accession>A0A1G1ZHQ9</accession>
<keyword evidence="1" id="KW-1133">Transmembrane helix</keyword>
<protein>
    <recommendedName>
        <fullName evidence="4">PrgI family protein</fullName>
    </recommendedName>
</protein>
<evidence type="ECO:0008006" key="4">
    <source>
        <dbReference type="Google" id="ProtNLM"/>
    </source>
</evidence>
<reference evidence="2 3" key="1">
    <citation type="journal article" date="2016" name="Nat. Commun.">
        <title>Thousands of microbial genomes shed light on interconnected biogeochemical processes in an aquifer system.</title>
        <authorList>
            <person name="Anantharaman K."/>
            <person name="Brown C.T."/>
            <person name="Hug L.A."/>
            <person name="Sharon I."/>
            <person name="Castelle C.J."/>
            <person name="Probst A.J."/>
            <person name="Thomas B.C."/>
            <person name="Singh A."/>
            <person name="Wilkins M.J."/>
            <person name="Karaoz U."/>
            <person name="Brodie E.L."/>
            <person name="Williams K.H."/>
            <person name="Hubbard S.S."/>
            <person name="Banfield J.F."/>
        </authorList>
    </citation>
    <scope>NUCLEOTIDE SEQUENCE [LARGE SCALE GENOMIC DNA]</scope>
</reference>
<evidence type="ECO:0000313" key="2">
    <source>
        <dbReference type="EMBL" id="OGY64015.1"/>
    </source>
</evidence>
<dbReference type="Pfam" id="PF12666">
    <property type="entry name" value="PrgI"/>
    <property type="match status" value="1"/>
</dbReference>
<comment type="caution">
    <text evidence="2">The sequence shown here is derived from an EMBL/GenBank/DDBJ whole genome shotgun (WGS) entry which is preliminary data.</text>
</comment>
<keyword evidence="1" id="KW-0812">Transmembrane</keyword>
<feature type="transmembrane region" description="Helical" evidence="1">
    <location>
        <begin position="24"/>
        <end position="54"/>
    </location>
</feature>
<dbReference type="AlphaFoldDB" id="A0A1G1ZHQ9"/>
<proteinExistence type="predicted"/>
<dbReference type="InterPro" id="IPR024414">
    <property type="entry name" value="Uncharacterised_PrgI"/>
</dbReference>
<dbReference type="EMBL" id="MHJG01000011">
    <property type="protein sequence ID" value="OGY64015.1"/>
    <property type="molecule type" value="Genomic_DNA"/>
</dbReference>
<evidence type="ECO:0000256" key="1">
    <source>
        <dbReference type="SAM" id="Phobius"/>
    </source>
</evidence>
<dbReference type="STRING" id="1798404.A3B92_04260"/>